<dbReference type="Proteomes" id="UP000075515">
    <property type="component" value="Unassembled WGS sequence"/>
</dbReference>
<comment type="caution">
    <text evidence="2">The sequence shown here is derived from an EMBL/GenBank/DDBJ whole genome shotgun (WGS) entry which is preliminary data.</text>
</comment>
<feature type="chain" id="PRO_5010449898" description="Secreted protein" evidence="1">
    <location>
        <begin position="23"/>
        <end position="147"/>
    </location>
</feature>
<reference evidence="2 3" key="1">
    <citation type="submission" date="2014-02" db="EMBL/GenBank/DDBJ databases">
        <title>The small core and large imbalanced accessory genome model reveals a collaborative survival strategy of Sorangium cellulosum strains in nature.</title>
        <authorList>
            <person name="Han K."/>
            <person name="Peng R."/>
            <person name="Blom J."/>
            <person name="Li Y.-Z."/>
        </authorList>
    </citation>
    <scope>NUCLEOTIDE SEQUENCE [LARGE SCALE GENOMIC DNA]</scope>
    <source>
        <strain evidence="2 3">So0149</strain>
    </source>
</reference>
<feature type="signal peptide" evidence="1">
    <location>
        <begin position="1"/>
        <end position="22"/>
    </location>
</feature>
<name>A0A150SXU8_SORCE</name>
<dbReference type="AlphaFoldDB" id="A0A150SXU8"/>
<organism evidence="2 3">
    <name type="scientific">Sorangium cellulosum</name>
    <name type="common">Polyangium cellulosum</name>
    <dbReference type="NCBI Taxonomy" id="56"/>
    <lineage>
        <taxon>Bacteria</taxon>
        <taxon>Pseudomonadati</taxon>
        <taxon>Myxococcota</taxon>
        <taxon>Polyangia</taxon>
        <taxon>Polyangiales</taxon>
        <taxon>Polyangiaceae</taxon>
        <taxon>Sorangium</taxon>
    </lineage>
</organism>
<keyword evidence="1" id="KW-0732">Signal</keyword>
<dbReference type="EMBL" id="JEMC01000439">
    <property type="protein sequence ID" value="KYG02962.1"/>
    <property type="molecule type" value="Genomic_DNA"/>
</dbReference>
<evidence type="ECO:0000313" key="2">
    <source>
        <dbReference type="EMBL" id="KYG02962.1"/>
    </source>
</evidence>
<evidence type="ECO:0000313" key="3">
    <source>
        <dbReference type="Proteomes" id="UP000075515"/>
    </source>
</evidence>
<evidence type="ECO:0008006" key="4">
    <source>
        <dbReference type="Google" id="ProtNLM"/>
    </source>
</evidence>
<protein>
    <recommendedName>
        <fullName evidence="4">Secreted protein</fullName>
    </recommendedName>
</protein>
<sequence length="147" mass="15614">MKTIHSIALLGTIFSVSAVADAAVQNHHGGVCRAQAPEHANRVYYPAMGIEALQSVNVACPLVTTGEQINEVEVNVRDTTRPATLCSVTATNWNGTEVGNLNFSIAPGAQWKSVTVPHSMKGPFVSYLVTCSLPKNQILTSINVSLP</sequence>
<proteinExistence type="predicted"/>
<accession>A0A150SXU8</accession>
<evidence type="ECO:0000256" key="1">
    <source>
        <dbReference type="SAM" id="SignalP"/>
    </source>
</evidence>
<gene>
    <name evidence="2" type="ORF">BE18_13685</name>
</gene>